<dbReference type="InterPro" id="IPR015421">
    <property type="entry name" value="PyrdxlP-dep_Trfase_major"/>
</dbReference>
<dbReference type="InterPro" id="IPR036390">
    <property type="entry name" value="WH_DNA-bd_sf"/>
</dbReference>
<dbReference type="Gene3D" id="1.10.10.10">
    <property type="entry name" value="Winged helix-like DNA-binding domain superfamily/Winged helix DNA-binding domain"/>
    <property type="match status" value="1"/>
</dbReference>
<evidence type="ECO:0000259" key="6">
    <source>
        <dbReference type="PROSITE" id="PS50949"/>
    </source>
</evidence>
<dbReference type="CDD" id="cd00609">
    <property type="entry name" value="AAT_like"/>
    <property type="match status" value="1"/>
</dbReference>
<dbReference type="PRINTS" id="PR00035">
    <property type="entry name" value="HTHGNTR"/>
</dbReference>
<keyword evidence="2" id="KW-0663">Pyridoxal phosphate</keyword>
<evidence type="ECO:0000256" key="4">
    <source>
        <dbReference type="ARBA" id="ARBA00023125"/>
    </source>
</evidence>
<dbReference type="SUPFAM" id="SSF46785">
    <property type="entry name" value="Winged helix' DNA-binding domain"/>
    <property type="match status" value="1"/>
</dbReference>
<dbReference type="EMBL" id="JAVDXT010000001">
    <property type="protein sequence ID" value="MDR7376035.1"/>
    <property type="molecule type" value="Genomic_DNA"/>
</dbReference>
<dbReference type="InterPro" id="IPR051446">
    <property type="entry name" value="HTH_trans_reg/aminotransferase"/>
</dbReference>
<accession>A0ABU2C3Z3</accession>
<keyword evidence="5" id="KW-0804">Transcription</keyword>
<keyword evidence="8" id="KW-1185">Reference proteome</keyword>
<dbReference type="PROSITE" id="PS50949">
    <property type="entry name" value="HTH_GNTR"/>
    <property type="match status" value="1"/>
</dbReference>
<dbReference type="InterPro" id="IPR036388">
    <property type="entry name" value="WH-like_DNA-bd_sf"/>
</dbReference>
<comment type="similarity">
    <text evidence="1">In the C-terminal section; belongs to the class-I pyridoxal-phosphate-dependent aminotransferase family.</text>
</comment>
<keyword evidence="3" id="KW-0805">Transcription regulation</keyword>
<evidence type="ECO:0000256" key="5">
    <source>
        <dbReference type="ARBA" id="ARBA00023163"/>
    </source>
</evidence>
<keyword evidence="4 7" id="KW-0238">DNA-binding</keyword>
<protein>
    <submittedName>
        <fullName evidence="7">DNA-binding transcriptional MocR family regulator</fullName>
    </submittedName>
</protein>
<dbReference type="InterPro" id="IPR004839">
    <property type="entry name" value="Aminotransferase_I/II_large"/>
</dbReference>
<dbReference type="GO" id="GO:0003677">
    <property type="term" value="F:DNA binding"/>
    <property type="evidence" value="ECO:0007669"/>
    <property type="project" value="UniProtKB-KW"/>
</dbReference>
<evidence type="ECO:0000256" key="2">
    <source>
        <dbReference type="ARBA" id="ARBA00022898"/>
    </source>
</evidence>
<dbReference type="PANTHER" id="PTHR46577">
    <property type="entry name" value="HTH-TYPE TRANSCRIPTIONAL REGULATORY PROTEIN GABR"/>
    <property type="match status" value="1"/>
</dbReference>
<dbReference type="CDD" id="cd07377">
    <property type="entry name" value="WHTH_GntR"/>
    <property type="match status" value="1"/>
</dbReference>
<gene>
    <name evidence="7" type="ORF">J2X19_000693</name>
</gene>
<evidence type="ECO:0000256" key="3">
    <source>
        <dbReference type="ARBA" id="ARBA00023015"/>
    </source>
</evidence>
<dbReference type="Proteomes" id="UP001180487">
    <property type="component" value="Unassembled WGS sequence"/>
</dbReference>
<sequence>MPTTAIPPTDHSSILGAQTTLVDQLVQWAEQRIQQQVFRPGMRMPSVRELAQERGVSRFTVVAAYERLVARGHLLARRGAGFFVREATPPASTRAKSAPARSKPQQAINMGWMVRNMTSGIPAHLSPGSGYLPPDMSGGDLLKMGLRALANHSTSLQLAQGASAQGYAPLRTQIQRTLAEREIQAHPAQILTTTGAAQAIDLIFRMVLRPGDTVLVGEPGWCNPLLWLQGVEVVGVPYTPQGLDVQALTALVEKHKPKLMFLNPVLHNPTGTLLSAATAYQILRLAEAHDILVIEDDIYSDFLPQGMAVTRLASLDQLRRVVYVNSYSKMLAPNIRVGYLAGPAELVDTLTTHKLLTALTTPEINERIVYKALTEGSYRKHCQRVHAALDSLREPAYKRMQDLGLQAFCQPQAGFLGWFDTGVDTNHLAALGLDAGYLLRPGALFSLRQAPSTWMGINIATSQDPGMLAWLAQTLDQLRRRSEKP</sequence>
<dbReference type="SMART" id="SM00345">
    <property type="entry name" value="HTH_GNTR"/>
    <property type="match status" value="1"/>
</dbReference>
<dbReference type="Pfam" id="PF00155">
    <property type="entry name" value="Aminotran_1_2"/>
    <property type="match status" value="1"/>
</dbReference>
<comment type="caution">
    <text evidence="7">The sequence shown here is derived from an EMBL/GenBank/DDBJ whole genome shotgun (WGS) entry which is preliminary data.</text>
</comment>
<organism evidence="7 8">
    <name type="scientific">Rhodoferax ferrireducens</name>
    <dbReference type="NCBI Taxonomy" id="192843"/>
    <lineage>
        <taxon>Bacteria</taxon>
        <taxon>Pseudomonadati</taxon>
        <taxon>Pseudomonadota</taxon>
        <taxon>Betaproteobacteria</taxon>
        <taxon>Burkholderiales</taxon>
        <taxon>Comamonadaceae</taxon>
        <taxon>Rhodoferax</taxon>
    </lineage>
</organism>
<evidence type="ECO:0000313" key="8">
    <source>
        <dbReference type="Proteomes" id="UP001180487"/>
    </source>
</evidence>
<dbReference type="Pfam" id="PF00392">
    <property type="entry name" value="GntR"/>
    <property type="match status" value="1"/>
</dbReference>
<feature type="domain" description="HTH gntR-type" evidence="6">
    <location>
        <begin position="19"/>
        <end position="87"/>
    </location>
</feature>
<dbReference type="PANTHER" id="PTHR46577:SF2">
    <property type="entry name" value="TRANSCRIPTIONAL REGULATORY PROTEIN"/>
    <property type="match status" value="1"/>
</dbReference>
<dbReference type="Gene3D" id="3.40.640.10">
    <property type="entry name" value="Type I PLP-dependent aspartate aminotransferase-like (Major domain)"/>
    <property type="match status" value="1"/>
</dbReference>
<reference evidence="7 8" key="1">
    <citation type="submission" date="2023-07" db="EMBL/GenBank/DDBJ databases">
        <title>Sorghum-associated microbial communities from plants grown in Nebraska, USA.</title>
        <authorList>
            <person name="Schachtman D."/>
        </authorList>
    </citation>
    <scope>NUCLEOTIDE SEQUENCE [LARGE SCALE GENOMIC DNA]</scope>
    <source>
        <strain evidence="7 8">BE313</strain>
    </source>
</reference>
<proteinExistence type="inferred from homology"/>
<dbReference type="SUPFAM" id="SSF53383">
    <property type="entry name" value="PLP-dependent transferases"/>
    <property type="match status" value="1"/>
</dbReference>
<dbReference type="InterPro" id="IPR000524">
    <property type="entry name" value="Tscrpt_reg_HTH_GntR"/>
</dbReference>
<evidence type="ECO:0000256" key="1">
    <source>
        <dbReference type="ARBA" id="ARBA00005384"/>
    </source>
</evidence>
<name>A0ABU2C3Z3_9BURK</name>
<dbReference type="InterPro" id="IPR015424">
    <property type="entry name" value="PyrdxlP-dep_Trfase"/>
</dbReference>
<evidence type="ECO:0000313" key="7">
    <source>
        <dbReference type="EMBL" id="MDR7376035.1"/>
    </source>
</evidence>